<dbReference type="EMBL" id="CP126651">
    <property type="protein sequence ID" value="WJZ85722.1"/>
    <property type="molecule type" value="Genomic_DNA"/>
</dbReference>
<proteinExistence type="inferred from homology"/>
<evidence type="ECO:0000256" key="1">
    <source>
        <dbReference type="ARBA" id="ARBA00008239"/>
    </source>
</evidence>
<protein>
    <submittedName>
        <fullName evidence="3">Uncharacterized protein</fullName>
    </submittedName>
</protein>
<name>A0ABY9BRZ4_VITVI</name>
<dbReference type="Pfam" id="PF00183">
    <property type="entry name" value="HSP90"/>
    <property type="match status" value="1"/>
</dbReference>
<accession>A0ABY9BRZ4</accession>
<sequence>MIRVKQEWVSLHQVLLIKQRKVNEVLFMVDALDEYVVDQMKEFERNNLISSTKESLKFDESGDGMVSKNQTGFLLIDEDVDIVYEGPQDD</sequence>
<reference evidence="3 4" key="1">
    <citation type="journal article" date="2023" name="Hortic Res">
        <title>The complete reference genome for grapevine (Vitis vinifera L.) genetics and breeding.</title>
        <authorList>
            <person name="Shi X."/>
            <person name="Cao S."/>
            <person name="Wang X."/>
            <person name="Huang S."/>
            <person name="Wang Y."/>
            <person name="Liu Z."/>
            <person name="Liu W."/>
            <person name="Leng X."/>
            <person name="Peng Y."/>
            <person name="Wang N."/>
            <person name="Wang Y."/>
            <person name="Ma Z."/>
            <person name="Xu X."/>
            <person name="Zhang F."/>
            <person name="Xue H."/>
            <person name="Zhong H."/>
            <person name="Wang Y."/>
            <person name="Zhang K."/>
            <person name="Velt A."/>
            <person name="Avia K."/>
            <person name="Holtgrawe D."/>
            <person name="Grimplet J."/>
            <person name="Matus J.T."/>
            <person name="Ware D."/>
            <person name="Wu X."/>
            <person name="Wang H."/>
            <person name="Liu C."/>
            <person name="Fang Y."/>
            <person name="Rustenholz C."/>
            <person name="Cheng Z."/>
            <person name="Xiao H."/>
            <person name="Zhou Y."/>
        </authorList>
    </citation>
    <scope>NUCLEOTIDE SEQUENCE [LARGE SCALE GENOMIC DNA]</scope>
    <source>
        <strain evidence="4">cv. Pinot noir / PN40024</strain>
        <tissue evidence="3">Leaf</tissue>
    </source>
</reference>
<dbReference type="Proteomes" id="UP001227230">
    <property type="component" value="Chromosome 4"/>
</dbReference>
<dbReference type="InterPro" id="IPR001404">
    <property type="entry name" value="Hsp90_fam"/>
</dbReference>
<organism evidence="3 4">
    <name type="scientific">Vitis vinifera</name>
    <name type="common">Grape</name>
    <dbReference type="NCBI Taxonomy" id="29760"/>
    <lineage>
        <taxon>Eukaryota</taxon>
        <taxon>Viridiplantae</taxon>
        <taxon>Streptophyta</taxon>
        <taxon>Embryophyta</taxon>
        <taxon>Tracheophyta</taxon>
        <taxon>Spermatophyta</taxon>
        <taxon>Magnoliopsida</taxon>
        <taxon>eudicotyledons</taxon>
        <taxon>Gunneridae</taxon>
        <taxon>Pentapetalae</taxon>
        <taxon>rosids</taxon>
        <taxon>Vitales</taxon>
        <taxon>Vitaceae</taxon>
        <taxon>Viteae</taxon>
        <taxon>Vitis</taxon>
    </lineage>
</organism>
<evidence type="ECO:0000313" key="4">
    <source>
        <dbReference type="Proteomes" id="UP001227230"/>
    </source>
</evidence>
<evidence type="ECO:0000256" key="2">
    <source>
        <dbReference type="ARBA" id="ARBA00023186"/>
    </source>
</evidence>
<gene>
    <name evidence="3" type="ORF">VitviT2T_005242</name>
</gene>
<keyword evidence="4" id="KW-1185">Reference proteome</keyword>
<keyword evidence="2" id="KW-0143">Chaperone</keyword>
<dbReference type="Gene3D" id="3.40.50.11260">
    <property type="match status" value="1"/>
</dbReference>
<comment type="similarity">
    <text evidence="1">Belongs to the heat shock protein 90 family.</text>
</comment>
<evidence type="ECO:0000313" key="3">
    <source>
        <dbReference type="EMBL" id="WJZ85722.1"/>
    </source>
</evidence>